<feature type="domain" description="Lipoprotein-associated type-17" evidence="3">
    <location>
        <begin position="264"/>
        <end position="315"/>
    </location>
</feature>
<evidence type="ECO:0000259" key="3">
    <source>
        <dbReference type="Pfam" id="PF04200"/>
    </source>
</evidence>
<dbReference type="Pfam" id="PF04200">
    <property type="entry name" value="Lipoprotein_17"/>
    <property type="match status" value="2"/>
</dbReference>
<feature type="chain" id="PRO_5019477686" description="Lipoprotein-associated type-17 domain-containing protein" evidence="2">
    <location>
        <begin position="23"/>
        <end position="315"/>
    </location>
</feature>
<keyword evidence="5" id="KW-1185">Reference proteome</keyword>
<name>A0A448ZVH6_METOS</name>
<evidence type="ECO:0000256" key="2">
    <source>
        <dbReference type="SAM" id="SignalP"/>
    </source>
</evidence>
<dbReference type="InterPro" id="IPR007326">
    <property type="entry name" value="Lipoprotein-assoc_dom"/>
</dbReference>
<feature type="domain" description="Lipoprotein-associated type-17" evidence="3">
    <location>
        <begin position="47"/>
        <end position="130"/>
    </location>
</feature>
<dbReference type="OrthoDB" id="403850at2"/>
<keyword evidence="2" id="KW-0732">Signal</keyword>
<feature type="region of interest" description="Disordered" evidence="1">
    <location>
        <begin position="26"/>
        <end position="45"/>
    </location>
</feature>
<dbReference type="AlphaFoldDB" id="A0A448ZVH6"/>
<dbReference type="Proteomes" id="UP000290482">
    <property type="component" value="Chromosome"/>
</dbReference>
<reference evidence="4 5" key="1">
    <citation type="submission" date="2019-01" db="EMBL/GenBank/DDBJ databases">
        <authorList>
            <consortium name="Pathogen Informatics"/>
        </authorList>
    </citation>
    <scope>NUCLEOTIDE SEQUENCE [LARGE SCALE GENOMIC DNA]</scope>
    <source>
        <strain evidence="4 5">NCTC10112</strain>
    </source>
</reference>
<evidence type="ECO:0000313" key="5">
    <source>
        <dbReference type="Proteomes" id="UP000290482"/>
    </source>
</evidence>
<proteinExistence type="predicted"/>
<dbReference type="EMBL" id="LR214940">
    <property type="protein sequence ID" value="VEU55219.1"/>
    <property type="molecule type" value="Genomic_DNA"/>
</dbReference>
<sequence length="315" mass="36021">MKKINFAWLLAITPLIPLTVAAKCTTTKPVDPPKPDPVEDEKSDVKIEIILDKNEPDKITPKEEYNTLSVNDLGHDNFKLTSLSSQYDYEFELLESNVENGTITLKVDQLNKNDQKLIKTYEIKVEGFKKELAPDEEDPIFSIEGINADDYKNFYAYSIEENKIKFESKSKKYTYKLRGIEVSEEKVYDEILKKDIIKSTSLIINYDQLDTKGNKVQLGVSYELKGFKGIELDKNDPKILFDGLEESKYNKISAEDAFKKIHSVVSKSGAYSYTSIKKESFDNTKGEITFKVTQWSKNKSVEFGTFEIVVSGFKK</sequence>
<protein>
    <recommendedName>
        <fullName evidence="3">Lipoprotein-associated type-17 domain-containing protein</fullName>
    </recommendedName>
</protein>
<gene>
    <name evidence="4" type="ORF">NCTC10112_00107</name>
</gene>
<evidence type="ECO:0000313" key="4">
    <source>
        <dbReference type="EMBL" id="VEU55219.1"/>
    </source>
</evidence>
<evidence type="ECO:0000256" key="1">
    <source>
        <dbReference type="SAM" id="MobiDB-lite"/>
    </source>
</evidence>
<feature type="signal peptide" evidence="2">
    <location>
        <begin position="1"/>
        <end position="22"/>
    </location>
</feature>
<accession>A0A448ZVH6</accession>
<dbReference type="RefSeq" id="WP_022935873.1">
    <property type="nucleotide sequence ID" value="NZ_LR214940.1"/>
</dbReference>
<organism evidence="4 5">
    <name type="scientific">Metamycoplasma orale</name>
    <name type="common">Mycoplasma orale</name>
    <dbReference type="NCBI Taxonomy" id="2121"/>
    <lineage>
        <taxon>Bacteria</taxon>
        <taxon>Bacillati</taxon>
        <taxon>Mycoplasmatota</taxon>
        <taxon>Mycoplasmoidales</taxon>
        <taxon>Metamycoplasmataceae</taxon>
        <taxon>Metamycoplasma</taxon>
    </lineage>
</organism>
<dbReference type="KEGG" id="mob:NCTC10112_00107"/>